<protein>
    <submittedName>
        <fullName evidence="2">FMN-binding protein</fullName>
    </submittedName>
</protein>
<gene>
    <name evidence="2" type="ORF">DESME_05025</name>
</gene>
<dbReference type="EMBL" id="CP007032">
    <property type="protein sequence ID" value="AHF06493.1"/>
    <property type="molecule type" value="Genomic_DNA"/>
</dbReference>
<reference evidence="2 3" key="1">
    <citation type="submission" date="2013-12" db="EMBL/GenBank/DDBJ databases">
        <authorList>
            <consortium name="DOE Joint Genome Institute"/>
            <person name="Smidt H."/>
            <person name="Huntemann M."/>
            <person name="Han J."/>
            <person name="Chen A."/>
            <person name="Kyrpides N."/>
            <person name="Mavromatis K."/>
            <person name="Markowitz V."/>
            <person name="Palaniappan K."/>
            <person name="Ivanova N."/>
            <person name="Schaumberg A."/>
            <person name="Pati A."/>
            <person name="Liolios K."/>
            <person name="Nordberg H.P."/>
            <person name="Cantor M.N."/>
            <person name="Hua S.X."/>
            <person name="Woyke T."/>
        </authorList>
    </citation>
    <scope>NUCLEOTIDE SEQUENCE [LARGE SCALE GENOMIC DNA]</scope>
    <source>
        <strain evidence="3">DSM 15288</strain>
    </source>
</reference>
<dbReference type="OrthoDB" id="9806724at2"/>
<dbReference type="HOGENOM" id="CLU_1136760_0_0_9"/>
<dbReference type="PROSITE" id="PS51257">
    <property type="entry name" value="PROKAR_LIPOPROTEIN"/>
    <property type="match status" value="1"/>
</dbReference>
<feature type="signal peptide" evidence="1">
    <location>
        <begin position="1"/>
        <end position="24"/>
    </location>
</feature>
<dbReference type="STRING" id="871968.DESME_05025"/>
<evidence type="ECO:0000313" key="3">
    <source>
        <dbReference type="Proteomes" id="UP000010847"/>
    </source>
</evidence>
<dbReference type="RefSeq" id="WP_006714984.1">
    <property type="nucleotide sequence ID" value="NZ_CP007032.1"/>
</dbReference>
<dbReference type="KEGG" id="dmt:DESME_05025"/>
<feature type="chain" id="PRO_5039536592" evidence="1">
    <location>
        <begin position="25"/>
        <end position="251"/>
    </location>
</feature>
<keyword evidence="3" id="KW-1185">Reference proteome</keyword>
<accession>W0EAC8</accession>
<dbReference type="eggNOG" id="COG1388">
    <property type="taxonomic scope" value="Bacteria"/>
</dbReference>
<keyword evidence="1" id="KW-0732">Signal</keyword>
<organism evidence="2 3">
    <name type="scientific">Desulfitobacterium metallireducens DSM 15288</name>
    <dbReference type="NCBI Taxonomy" id="871968"/>
    <lineage>
        <taxon>Bacteria</taxon>
        <taxon>Bacillati</taxon>
        <taxon>Bacillota</taxon>
        <taxon>Clostridia</taxon>
        <taxon>Eubacteriales</taxon>
        <taxon>Desulfitobacteriaceae</taxon>
        <taxon>Desulfitobacterium</taxon>
    </lineage>
</organism>
<evidence type="ECO:0000256" key="1">
    <source>
        <dbReference type="SAM" id="SignalP"/>
    </source>
</evidence>
<proteinExistence type="predicted"/>
<name>W0EAC8_9FIRM</name>
<dbReference type="Proteomes" id="UP000010847">
    <property type="component" value="Chromosome"/>
</dbReference>
<evidence type="ECO:0000313" key="2">
    <source>
        <dbReference type="EMBL" id="AHF06493.1"/>
    </source>
</evidence>
<dbReference type="AlphaFoldDB" id="W0EAC8"/>
<dbReference type="Gene3D" id="3.90.1010.20">
    <property type="match status" value="1"/>
</dbReference>
<sequence>MKKVKAITTALVLTTALLVGGCGASQTAQAPAAQAQKEVKLFQGLGQTANLRVGPGTDANGGQVYTINYTMADAIFDQDGKVVHVSFDGLEVFSPNDKEHVAGGAPIFSGFPGQAGYLTAAAATEDSAKKELANWQSKINRGDKAYGLESQIGGWSVQMNKFGEFMKGKTVAEIKDWFAKNASDLNGRPLTEKATKPEDVAKYGKLSADEKKALADVTSGATISLKDAHGDYIGALENAYKNKVEVSVPVK</sequence>